<feature type="domain" description="Luciferase-like" evidence="2">
    <location>
        <begin position="15"/>
        <end position="327"/>
    </location>
</feature>
<dbReference type="NCBIfam" id="TIGR03559">
    <property type="entry name" value="F420_Rv3520c"/>
    <property type="match status" value="1"/>
</dbReference>
<dbReference type="PANTHER" id="PTHR43244:SF1">
    <property type="entry name" value="5,10-METHYLENETETRAHYDROMETHANOPTERIN REDUCTASE"/>
    <property type="match status" value="1"/>
</dbReference>
<comment type="caution">
    <text evidence="3">The sequence shown here is derived from an EMBL/GenBank/DDBJ whole genome shotgun (WGS) entry which is preliminary data.</text>
</comment>
<dbReference type="EMBL" id="JAFBBU010000001">
    <property type="protein sequence ID" value="MBM7470771.1"/>
    <property type="molecule type" value="Genomic_DNA"/>
</dbReference>
<dbReference type="SUPFAM" id="SSF51679">
    <property type="entry name" value="Bacterial luciferase-like"/>
    <property type="match status" value="1"/>
</dbReference>
<evidence type="ECO:0000256" key="1">
    <source>
        <dbReference type="ARBA" id="ARBA00023002"/>
    </source>
</evidence>
<name>A0ABS2L108_9MICO</name>
<organism evidence="3 4">
    <name type="scientific">Subtercola frigoramans</name>
    <dbReference type="NCBI Taxonomy" id="120298"/>
    <lineage>
        <taxon>Bacteria</taxon>
        <taxon>Bacillati</taxon>
        <taxon>Actinomycetota</taxon>
        <taxon>Actinomycetes</taxon>
        <taxon>Micrococcales</taxon>
        <taxon>Microbacteriaceae</taxon>
        <taxon>Subtercola</taxon>
    </lineage>
</organism>
<dbReference type="RefSeq" id="WP_205106473.1">
    <property type="nucleotide sequence ID" value="NZ_BAAAHT010000018.1"/>
</dbReference>
<dbReference type="InterPro" id="IPR019951">
    <property type="entry name" value="F420_OxRdatse_Rv3520c_pred"/>
</dbReference>
<reference evidence="3 4" key="1">
    <citation type="submission" date="2021-01" db="EMBL/GenBank/DDBJ databases">
        <title>Sequencing the genomes of 1000 actinobacteria strains.</title>
        <authorList>
            <person name="Klenk H.-P."/>
        </authorList>
    </citation>
    <scope>NUCLEOTIDE SEQUENCE [LARGE SCALE GENOMIC DNA]</scope>
    <source>
        <strain evidence="3 4">DSM 13057</strain>
    </source>
</reference>
<dbReference type="Gene3D" id="3.20.20.30">
    <property type="entry name" value="Luciferase-like domain"/>
    <property type="match status" value="1"/>
</dbReference>
<dbReference type="Pfam" id="PF00296">
    <property type="entry name" value="Bac_luciferase"/>
    <property type="match status" value="1"/>
</dbReference>
<evidence type="ECO:0000259" key="2">
    <source>
        <dbReference type="Pfam" id="PF00296"/>
    </source>
</evidence>
<gene>
    <name evidence="3" type="ORF">JOE66_000405</name>
</gene>
<keyword evidence="1" id="KW-0560">Oxidoreductase</keyword>
<dbReference type="InterPro" id="IPR050564">
    <property type="entry name" value="F420-G6PD/mer"/>
</dbReference>
<proteinExistence type="predicted"/>
<dbReference type="InterPro" id="IPR036661">
    <property type="entry name" value="Luciferase-like_sf"/>
</dbReference>
<dbReference type="PANTHER" id="PTHR43244">
    <property type="match status" value="1"/>
</dbReference>
<protein>
    <submittedName>
        <fullName evidence="3">F420-dependent oxidoreductase-like protein</fullName>
    </submittedName>
</protein>
<sequence>METTAAPPRLGVVFGYSGEFAETAHEAVEYERIGVDLLTVAEAYSFDAVSQLGYLAAKTTSITLASGILPIYSRTPALLAMTAAGLDFVSGGRFELGLGSSGPQVIEGFHGVPFSAPLGRIRENVEICRTVWRREPLDHQGTYYQAPLGSDRGRGLGKPLKLVNHPVRSSIPITIAALTPKAVTQAAEIADGWVPIFFHPEKSAAAWGGALAQGATLRSPELKPLDIIAKMPFYIGDDVDEALETYRQTVALYVGGMGARGANFYNDLATGYGFGPEAAMVQELYLTGRKAEAISALPEDLVTGTSLIGTESQVRERVAALRDSGVTTVSVSTLAQTTTARIEQLEALRAMLH</sequence>
<evidence type="ECO:0000313" key="4">
    <source>
        <dbReference type="Proteomes" id="UP000776164"/>
    </source>
</evidence>
<dbReference type="Proteomes" id="UP000776164">
    <property type="component" value="Unassembled WGS sequence"/>
</dbReference>
<accession>A0ABS2L108</accession>
<dbReference type="CDD" id="cd01097">
    <property type="entry name" value="Tetrahydromethanopterin_reductase"/>
    <property type="match status" value="1"/>
</dbReference>
<keyword evidence="4" id="KW-1185">Reference proteome</keyword>
<evidence type="ECO:0000313" key="3">
    <source>
        <dbReference type="EMBL" id="MBM7470771.1"/>
    </source>
</evidence>
<dbReference type="InterPro" id="IPR011251">
    <property type="entry name" value="Luciferase-like_dom"/>
</dbReference>